<dbReference type="FunFam" id="1.10.20.140:FF:000001">
    <property type="entry name" value="tRNA dimethylallyltransferase"/>
    <property type="match status" value="1"/>
</dbReference>
<comment type="cofactor">
    <cofactor evidence="1 10">
        <name>Mg(2+)</name>
        <dbReference type="ChEBI" id="CHEBI:18420"/>
    </cofactor>
</comment>
<dbReference type="PANTHER" id="PTHR11088">
    <property type="entry name" value="TRNA DIMETHYLALLYLTRANSFERASE"/>
    <property type="match status" value="1"/>
</dbReference>
<reference evidence="14" key="1">
    <citation type="journal article" date="2014" name="Int. J. Syst. Evol. Microbiol.">
        <title>Complete genome sequence of Corynebacterium casei LMG S-19264T (=DSM 44701T), isolated from a smear-ripened cheese.</title>
        <authorList>
            <consortium name="US DOE Joint Genome Institute (JGI-PGF)"/>
            <person name="Walter F."/>
            <person name="Albersmeier A."/>
            <person name="Kalinowski J."/>
            <person name="Ruckert C."/>
        </authorList>
    </citation>
    <scope>NUCLEOTIDE SEQUENCE</scope>
    <source>
        <strain evidence="14">CGMCC 1.15254</strain>
    </source>
</reference>
<accession>A0A917BNE1</accession>
<keyword evidence="5 10" id="KW-0819">tRNA processing</keyword>
<evidence type="ECO:0000256" key="1">
    <source>
        <dbReference type="ARBA" id="ARBA00001946"/>
    </source>
</evidence>
<sequence length="318" mass="35697">MPTVTKNQVVVIAGPTASGKSALALDVATEFNGVIINADSMQIYKGIPIVTACPSPEDEARIPHRLYQIMDPAETCSAGYWEKLCVTEIEKAWAENKLPIVTGGTGLYIKTLVEGISQLPAIPDEIRNDIRQRGDQLGVEALYAELQAKDPEMAARLKPRDMQRICRALEVLESTGKSLAQLQRDIKPTPTLNARFESHVVMPPRDILYARCDQRFDLMMEQGAVEEITAFAKLELDPKVPAMKALGVPELLSYVRHECTLGEARSQAQMQTRRFAKRQCTWFRNQISAVEIHNTQYSESLRDEIYNKIRHFLLTPDS</sequence>
<reference evidence="14" key="2">
    <citation type="submission" date="2020-09" db="EMBL/GenBank/DDBJ databases">
        <authorList>
            <person name="Sun Q."/>
            <person name="Zhou Y."/>
        </authorList>
    </citation>
    <scope>NUCLEOTIDE SEQUENCE</scope>
    <source>
        <strain evidence="14">CGMCC 1.15254</strain>
    </source>
</reference>
<evidence type="ECO:0000256" key="8">
    <source>
        <dbReference type="ARBA" id="ARBA00022842"/>
    </source>
</evidence>
<comment type="caution">
    <text evidence="14">The sequence shown here is derived from an EMBL/GenBank/DDBJ whole genome shotgun (WGS) entry which is preliminary data.</text>
</comment>
<comment type="subunit">
    <text evidence="10">Monomer.</text>
</comment>
<feature type="site" description="Interaction with substrate tRNA" evidence="10">
    <location>
        <position position="127"/>
    </location>
</feature>
<dbReference type="PANTHER" id="PTHR11088:SF60">
    <property type="entry name" value="TRNA DIMETHYLALLYLTRANSFERASE"/>
    <property type="match status" value="1"/>
</dbReference>
<dbReference type="InterPro" id="IPR039657">
    <property type="entry name" value="Dimethylallyltransferase"/>
</dbReference>
<feature type="binding site" evidence="10">
    <location>
        <begin position="14"/>
        <end position="21"/>
    </location>
    <ligand>
        <name>ATP</name>
        <dbReference type="ChEBI" id="CHEBI:30616"/>
    </ligand>
</feature>
<organism evidence="14 15">
    <name type="scientific">Terasakiella brassicae</name>
    <dbReference type="NCBI Taxonomy" id="1634917"/>
    <lineage>
        <taxon>Bacteria</taxon>
        <taxon>Pseudomonadati</taxon>
        <taxon>Pseudomonadota</taxon>
        <taxon>Alphaproteobacteria</taxon>
        <taxon>Rhodospirillales</taxon>
        <taxon>Terasakiellaceae</taxon>
        <taxon>Terasakiella</taxon>
    </lineage>
</organism>
<evidence type="ECO:0000313" key="15">
    <source>
        <dbReference type="Proteomes" id="UP000632498"/>
    </source>
</evidence>
<dbReference type="HAMAP" id="MF_00185">
    <property type="entry name" value="IPP_trans"/>
    <property type="match status" value="1"/>
</dbReference>
<keyword evidence="8 10" id="KW-0460">Magnesium</keyword>
<evidence type="ECO:0000256" key="12">
    <source>
        <dbReference type="RuleBase" id="RU003784"/>
    </source>
</evidence>
<evidence type="ECO:0000256" key="3">
    <source>
        <dbReference type="ARBA" id="ARBA00005842"/>
    </source>
</evidence>
<keyword evidence="7 10" id="KW-0067">ATP-binding</keyword>
<dbReference type="GO" id="GO:0052381">
    <property type="term" value="F:tRNA dimethylallyltransferase activity"/>
    <property type="evidence" value="ECO:0007669"/>
    <property type="project" value="UniProtKB-UniRule"/>
</dbReference>
<dbReference type="CDD" id="cd02019">
    <property type="entry name" value="NK"/>
    <property type="match status" value="1"/>
</dbReference>
<dbReference type="AlphaFoldDB" id="A0A917BNE1"/>
<keyword evidence="4 10" id="KW-0808">Transferase</keyword>
<keyword evidence="15" id="KW-1185">Reference proteome</keyword>
<gene>
    <name evidence="10 14" type="primary">miaA</name>
    <name evidence="14" type="ORF">GCM10011332_02660</name>
</gene>
<evidence type="ECO:0000256" key="11">
    <source>
        <dbReference type="RuleBase" id="RU003783"/>
    </source>
</evidence>
<dbReference type="SUPFAM" id="SSF52540">
    <property type="entry name" value="P-loop containing nucleoside triphosphate hydrolases"/>
    <property type="match status" value="1"/>
</dbReference>
<evidence type="ECO:0000256" key="7">
    <source>
        <dbReference type="ARBA" id="ARBA00022840"/>
    </source>
</evidence>
<comment type="function">
    <text evidence="2 10 12">Catalyzes the transfer of a dimethylallyl group onto the adenine at position 37 in tRNAs that read codons beginning with uridine, leading to the formation of N6-(dimethylallyl)adenosine (i(6)A).</text>
</comment>
<evidence type="ECO:0000256" key="10">
    <source>
        <dbReference type="HAMAP-Rule" id="MF_00185"/>
    </source>
</evidence>
<evidence type="ECO:0000256" key="6">
    <source>
        <dbReference type="ARBA" id="ARBA00022741"/>
    </source>
</evidence>
<evidence type="ECO:0000256" key="4">
    <source>
        <dbReference type="ARBA" id="ARBA00022679"/>
    </source>
</evidence>
<protein>
    <recommendedName>
        <fullName evidence="10">tRNA dimethylallyltransferase</fullName>
        <ecNumber evidence="10">2.5.1.75</ecNumber>
    </recommendedName>
    <alternativeName>
        <fullName evidence="10">Dimethylallyl diphosphate:tRNA dimethylallyltransferase</fullName>
        <shortName evidence="10">DMAPP:tRNA dimethylallyltransferase</shortName>
        <shortName evidence="10">DMATase</shortName>
    </alternativeName>
    <alternativeName>
        <fullName evidence="10">Isopentenyl-diphosphate:tRNA isopentenyltransferase</fullName>
        <shortName evidence="10">IPP transferase</shortName>
        <shortName evidence="10">IPPT</shortName>
        <shortName evidence="10">IPTase</shortName>
    </alternativeName>
</protein>
<name>A0A917BNE1_9PROT</name>
<feature type="site" description="Interaction with substrate tRNA" evidence="10">
    <location>
        <position position="105"/>
    </location>
</feature>
<dbReference type="RefSeq" id="WP_188660387.1">
    <property type="nucleotide sequence ID" value="NZ_BMHV01000002.1"/>
</dbReference>
<evidence type="ECO:0000256" key="13">
    <source>
        <dbReference type="RuleBase" id="RU003785"/>
    </source>
</evidence>
<dbReference type="Gene3D" id="1.10.20.140">
    <property type="match status" value="1"/>
</dbReference>
<dbReference type="Pfam" id="PF01715">
    <property type="entry name" value="IPPT"/>
    <property type="match status" value="1"/>
</dbReference>
<evidence type="ECO:0000256" key="9">
    <source>
        <dbReference type="ARBA" id="ARBA00049563"/>
    </source>
</evidence>
<dbReference type="NCBIfam" id="TIGR00174">
    <property type="entry name" value="miaA"/>
    <property type="match status" value="1"/>
</dbReference>
<evidence type="ECO:0000313" key="14">
    <source>
        <dbReference type="EMBL" id="GGF52874.1"/>
    </source>
</evidence>
<dbReference type="EC" id="2.5.1.75" evidence="10"/>
<comment type="caution">
    <text evidence="10">Lacks conserved residue(s) required for the propagation of feature annotation.</text>
</comment>
<feature type="binding site" evidence="10">
    <location>
        <begin position="16"/>
        <end position="21"/>
    </location>
    <ligand>
        <name>substrate</name>
    </ligand>
</feature>
<dbReference type="Gene3D" id="3.40.50.300">
    <property type="entry name" value="P-loop containing nucleotide triphosphate hydrolases"/>
    <property type="match status" value="1"/>
</dbReference>
<dbReference type="InterPro" id="IPR027417">
    <property type="entry name" value="P-loop_NTPase"/>
</dbReference>
<dbReference type="EMBL" id="BMHV01000002">
    <property type="protein sequence ID" value="GGF52874.1"/>
    <property type="molecule type" value="Genomic_DNA"/>
</dbReference>
<comment type="catalytic activity">
    <reaction evidence="9 10 11">
        <text>adenosine(37) in tRNA + dimethylallyl diphosphate = N(6)-dimethylallyladenosine(37) in tRNA + diphosphate</text>
        <dbReference type="Rhea" id="RHEA:26482"/>
        <dbReference type="Rhea" id="RHEA-COMP:10162"/>
        <dbReference type="Rhea" id="RHEA-COMP:10375"/>
        <dbReference type="ChEBI" id="CHEBI:33019"/>
        <dbReference type="ChEBI" id="CHEBI:57623"/>
        <dbReference type="ChEBI" id="CHEBI:74411"/>
        <dbReference type="ChEBI" id="CHEBI:74415"/>
        <dbReference type="EC" id="2.5.1.75"/>
    </reaction>
</comment>
<dbReference type="GO" id="GO:0006400">
    <property type="term" value="P:tRNA modification"/>
    <property type="evidence" value="ECO:0007669"/>
    <property type="project" value="TreeGrafter"/>
</dbReference>
<evidence type="ECO:0000256" key="5">
    <source>
        <dbReference type="ARBA" id="ARBA00022694"/>
    </source>
</evidence>
<dbReference type="GO" id="GO:0005524">
    <property type="term" value="F:ATP binding"/>
    <property type="evidence" value="ECO:0007669"/>
    <property type="project" value="UniProtKB-UniRule"/>
</dbReference>
<feature type="region of interest" description="Interaction with substrate tRNA" evidence="10">
    <location>
        <begin position="163"/>
        <end position="167"/>
    </location>
</feature>
<proteinExistence type="inferred from homology"/>
<evidence type="ECO:0000256" key="2">
    <source>
        <dbReference type="ARBA" id="ARBA00003213"/>
    </source>
</evidence>
<feature type="region of interest" description="Interaction with substrate tRNA" evidence="10">
    <location>
        <begin position="39"/>
        <end position="42"/>
    </location>
</feature>
<dbReference type="InterPro" id="IPR018022">
    <property type="entry name" value="IPT"/>
</dbReference>
<comment type="similarity">
    <text evidence="3 10 13">Belongs to the IPP transferase family.</text>
</comment>
<keyword evidence="6 10" id="KW-0547">Nucleotide-binding</keyword>
<dbReference type="Proteomes" id="UP000632498">
    <property type="component" value="Unassembled WGS sequence"/>
</dbReference>